<dbReference type="CDD" id="cd06170">
    <property type="entry name" value="LuxR_C_like"/>
    <property type="match status" value="1"/>
</dbReference>
<dbReference type="PROSITE" id="PS00622">
    <property type="entry name" value="HTH_LUXR_1"/>
    <property type="match status" value="1"/>
</dbReference>
<keyword evidence="2" id="KW-0238">DNA-binding</keyword>
<dbReference type="Gene3D" id="3.30.450.20">
    <property type="entry name" value="PAS domain"/>
    <property type="match status" value="1"/>
</dbReference>
<dbReference type="InterPro" id="IPR016032">
    <property type="entry name" value="Sig_transdc_resp-reg_C-effctor"/>
</dbReference>
<dbReference type="PANTHER" id="PTHR44688">
    <property type="entry name" value="DNA-BINDING TRANSCRIPTIONAL ACTIVATOR DEVR_DOSR"/>
    <property type="match status" value="1"/>
</dbReference>
<evidence type="ECO:0000259" key="4">
    <source>
        <dbReference type="PROSITE" id="PS50043"/>
    </source>
</evidence>
<dbReference type="Gene3D" id="1.10.10.10">
    <property type="entry name" value="Winged helix-like DNA-binding domain superfamily/Winged helix DNA-binding domain"/>
    <property type="match status" value="1"/>
</dbReference>
<sequence>MEDNIGTTLNEQLLRQNFGKDNNPHAQLLAGQDIAKVYAQTENAIAVLSDLVSDKSYIYYGNMATTLGLTKEKSEIASIWEKDVLERIHPNDLTEKYRMELYFFHFLKGIAQDHRRDYHVSSALRMKTSQGNYLSVWHRIFYINSTPNGSIGLVLCLYSFSSHPGQSSYEGMIVNTATGEIVKTSKPELDNILSEREKEILTLIKNGKLSKEIAAELSISLHTVNRHRQNILEKLHVNNSFEACYKAECLGWIS</sequence>
<dbReference type="AlphaFoldDB" id="A0AAJ3NFL9"/>
<dbReference type="KEGG" id="ego:BBD34_01155"/>
<dbReference type="InterPro" id="IPR000792">
    <property type="entry name" value="Tscrpt_reg_LuxR_C"/>
</dbReference>
<keyword evidence="1" id="KW-0805">Transcription regulation</keyword>
<protein>
    <submittedName>
        <fullName evidence="5">Helix-turn-helix transcriptional regulator</fullName>
    </submittedName>
</protein>
<dbReference type="PROSITE" id="PS50043">
    <property type="entry name" value="HTH_LUXR_2"/>
    <property type="match status" value="1"/>
</dbReference>
<organism evidence="5 6">
    <name type="scientific">Elizabethkingia ursingii</name>
    <dbReference type="NCBI Taxonomy" id="1756150"/>
    <lineage>
        <taxon>Bacteria</taxon>
        <taxon>Pseudomonadati</taxon>
        <taxon>Bacteroidota</taxon>
        <taxon>Flavobacteriia</taxon>
        <taxon>Flavobacteriales</taxon>
        <taxon>Weeksellaceae</taxon>
        <taxon>Elizabethkingia</taxon>
    </lineage>
</organism>
<dbReference type="Pfam" id="PF00196">
    <property type="entry name" value="GerE"/>
    <property type="match status" value="1"/>
</dbReference>
<evidence type="ECO:0000313" key="6">
    <source>
        <dbReference type="Proteomes" id="UP000190816"/>
    </source>
</evidence>
<dbReference type="PANTHER" id="PTHR44688:SF16">
    <property type="entry name" value="DNA-BINDING TRANSCRIPTIONAL ACTIVATOR DEVR_DOSR"/>
    <property type="match status" value="1"/>
</dbReference>
<dbReference type="PRINTS" id="PR00038">
    <property type="entry name" value="HTHLUXR"/>
</dbReference>
<dbReference type="Proteomes" id="UP000190816">
    <property type="component" value="Unassembled WGS sequence"/>
</dbReference>
<proteinExistence type="predicted"/>
<evidence type="ECO:0000256" key="1">
    <source>
        <dbReference type="ARBA" id="ARBA00023015"/>
    </source>
</evidence>
<feature type="domain" description="HTH luxR-type" evidence="4">
    <location>
        <begin position="186"/>
        <end position="251"/>
    </location>
</feature>
<dbReference type="RefSeq" id="WP_078402055.1">
    <property type="nucleotide sequence ID" value="NZ_CP016377.1"/>
</dbReference>
<name>A0AAJ3NFL9_9FLAO</name>
<dbReference type="EMBL" id="MAIC01000003">
    <property type="protein sequence ID" value="OPB80255.1"/>
    <property type="molecule type" value="Genomic_DNA"/>
</dbReference>
<accession>A0AAJ3NFL9</accession>
<evidence type="ECO:0000256" key="3">
    <source>
        <dbReference type="ARBA" id="ARBA00023163"/>
    </source>
</evidence>
<evidence type="ECO:0000313" key="5">
    <source>
        <dbReference type="EMBL" id="OPB80255.1"/>
    </source>
</evidence>
<comment type="caution">
    <text evidence="5">The sequence shown here is derived from an EMBL/GenBank/DDBJ whole genome shotgun (WGS) entry which is preliminary data.</text>
</comment>
<evidence type="ECO:0000256" key="2">
    <source>
        <dbReference type="ARBA" id="ARBA00023125"/>
    </source>
</evidence>
<reference evidence="5 6" key="1">
    <citation type="submission" date="2016-06" db="EMBL/GenBank/DDBJ databases">
        <authorList>
            <person name="Nicholson A.C."/>
        </authorList>
    </citation>
    <scope>NUCLEOTIDE SEQUENCE [LARGE SCALE GENOMIC DNA]</scope>
    <source>
        <strain evidence="5 6">G4123</strain>
    </source>
</reference>
<dbReference type="GO" id="GO:0003677">
    <property type="term" value="F:DNA binding"/>
    <property type="evidence" value="ECO:0007669"/>
    <property type="project" value="UniProtKB-KW"/>
</dbReference>
<dbReference type="SUPFAM" id="SSF46894">
    <property type="entry name" value="C-terminal effector domain of the bipartite response regulators"/>
    <property type="match status" value="1"/>
</dbReference>
<keyword evidence="3" id="KW-0804">Transcription</keyword>
<dbReference type="InterPro" id="IPR036388">
    <property type="entry name" value="WH-like_DNA-bd_sf"/>
</dbReference>
<dbReference type="GO" id="GO:0006355">
    <property type="term" value="P:regulation of DNA-templated transcription"/>
    <property type="evidence" value="ECO:0007669"/>
    <property type="project" value="InterPro"/>
</dbReference>
<gene>
    <name evidence="5" type="ORF">BAY32_14570</name>
</gene>
<dbReference type="SMART" id="SM00421">
    <property type="entry name" value="HTH_LUXR"/>
    <property type="match status" value="1"/>
</dbReference>